<keyword evidence="7" id="KW-0863">Zinc-finger</keyword>
<evidence type="ECO:0000313" key="12">
    <source>
        <dbReference type="Proteomes" id="UP000292052"/>
    </source>
</evidence>
<evidence type="ECO:0000256" key="2">
    <source>
        <dbReference type="ARBA" id="ARBA00004120"/>
    </source>
</evidence>
<feature type="coiled-coil region" evidence="8">
    <location>
        <begin position="161"/>
        <end position="224"/>
    </location>
</feature>
<keyword evidence="5" id="KW-0206">Cytoskeleton</keyword>
<evidence type="ECO:0000256" key="6">
    <source>
        <dbReference type="ARBA" id="ARBA00023273"/>
    </source>
</evidence>
<comment type="similarity">
    <text evidence="3">Belongs to the DZIP C2H2-type zinc-finger protein family.</text>
</comment>
<feature type="region of interest" description="Disordered" evidence="9">
    <location>
        <begin position="255"/>
        <end position="274"/>
    </location>
</feature>
<proteinExistence type="inferred from homology"/>
<dbReference type="PROSITE" id="PS00028">
    <property type="entry name" value="ZINC_FINGER_C2H2_1"/>
    <property type="match status" value="1"/>
</dbReference>
<dbReference type="InterPro" id="IPR051241">
    <property type="entry name" value="DZIP_RILPL"/>
</dbReference>
<comment type="subcellular location">
    <subcellularLocation>
        <location evidence="2">Cytoplasm</location>
        <location evidence="2">Cytoskeleton</location>
        <location evidence="2">Cilium basal body</location>
    </subcellularLocation>
    <subcellularLocation>
        <location evidence="1">Cytoplasm</location>
        <location evidence="1">Cytoskeleton</location>
        <location evidence="1">Microtubule organizing center</location>
        <location evidence="1">Centrosome</location>
        <location evidence="1">Centriole</location>
    </subcellularLocation>
</comment>
<dbReference type="PANTHER" id="PTHR21502:SF3">
    <property type="entry name" value="CILIUM ASSEMBLY PROTEIN DZIP1L"/>
    <property type="match status" value="1"/>
</dbReference>
<evidence type="ECO:0000259" key="10">
    <source>
        <dbReference type="PROSITE" id="PS50157"/>
    </source>
</evidence>
<evidence type="ECO:0000313" key="11">
    <source>
        <dbReference type="EMBL" id="RZC32910.1"/>
    </source>
</evidence>
<dbReference type="GO" id="GO:0005737">
    <property type="term" value="C:cytoplasm"/>
    <property type="evidence" value="ECO:0007669"/>
    <property type="project" value="TreeGrafter"/>
</dbReference>
<dbReference type="Proteomes" id="UP000292052">
    <property type="component" value="Unassembled WGS sequence"/>
</dbReference>
<reference evidence="11 12" key="1">
    <citation type="submission" date="2017-03" db="EMBL/GenBank/DDBJ databases">
        <title>Genome of the blue death feigning beetle - Asbolus verrucosus.</title>
        <authorList>
            <person name="Rider S.D."/>
        </authorList>
    </citation>
    <scope>NUCLEOTIDE SEQUENCE [LARGE SCALE GENOMIC DNA]</scope>
    <source>
        <strain evidence="11">Butters</strain>
        <tissue evidence="11">Head and leg muscle</tissue>
    </source>
</reference>
<feature type="domain" description="C2H2-type" evidence="10">
    <location>
        <begin position="126"/>
        <end position="154"/>
    </location>
</feature>
<keyword evidence="7" id="KW-0862">Zinc</keyword>
<keyword evidence="12" id="KW-1185">Reference proteome</keyword>
<dbReference type="STRING" id="1661398.A0A482VJE6"/>
<dbReference type="Gene3D" id="3.30.160.60">
    <property type="entry name" value="Classic Zinc Finger"/>
    <property type="match status" value="1"/>
</dbReference>
<evidence type="ECO:0000256" key="7">
    <source>
        <dbReference type="PROSITE-ProRule" id="PRU00042"/>
    </source>
</evidence>
<feature type="compositionally biased region" description="Polar residues" evidence="9">
    <location>
        <begin position="265"/>
        <end position="274"/>
    </location>
</feature>
<dbReference type="EMBL" id="QDEB01093535">
    <property type="protein sequence ID" value="RZC32910.1"/>
    <property type="molecule type" value="Genomic_DNA"/>
</dbReference>
<feature type="compositionally biased region" description="Polar residues" evidence="9">
    <location>
        <begin position="500"/>
        <end position="511"/>
    </location>
</feature>
<protein>
    <submittedName>
        <fullName evidence="11">Zinc finger protein DZIP1L</fullName>
    </submittedName>
</protein>
<evidence type="ECO:0000256" key="9">
    <source>
        <dbReference type="SAM" id="MobiDB-lite"/>
    </source>
</evidence>
<dbReference type="InterPro" id="IPR036236">
    <property type="entry name" value="Znf_C2H2_sf"/>
</dbReference>
<evidence type="ECO:0000256" key="5">
    <source>
        <dbReference type="ARBA" id="ARBA00023212"/>
    </source>
</evidence>
<dbReference type="Pfam" id="PF13815">
    <property type="entry name" value="Dzip-like_N"/>
    <property type="match status" value="1"/>
</dbReference>
<evidence type="ECO:0000256" key="3">
    <source>
        <dbReference type="ARBA" id="ARBA00009131"/>
    </source>
</evidence>
<dbReference type="SMART" id="SM00355">
    <property type="entry name" value="ZnF_C2H2"/>
    <property type="match status" value="1"/>
</dbReference>
<dbReference type="GO" id="GO:0060271">
    <property type="term" value="P:cilium assembly"/>
    <property type="evidence" value="ECO:0007669"/>
    <property type="project" value="TreeGrafter"/>
</dbReference>
<dbReference type="InterPro" id="IPR032714">
    <property type="entry name" value="DZIP1_N"/>
</dbReference>
<keyword evidence="5" id="KW-0963">Cytoplasm</keyword>
<dbReference type="GO" id="GO:0008270">
    <property type="term" value="F:zinc ion binding"/>
    <property type="evidence" value="ECO:0007669"/>
    <property type="project" value="UniProtKB-KW"/>
</dbReference>
<evidence type="ECO:0000256" key="1">
    <source>
        <dbReference type="ARBA" id="ARBA00004114"/>
    </source>
</evidence>
<dbReference type="AlphaFoldDB" id="A0A482VJE6"/>
<dbReference type="PROSITE" id="PS50157">
    <property type="entry name" value="ZINC_FINGER_C2H2_2"/>
    <property type="match status" value="1"/>
</dbReference>
<organism evidence="11 12">
    <name type="scientific">Asbolus verrucosus</name>
    <name type="common">Desert ironclad beetle</name>
    <dbReference type="NCBI Taxonomy" id="1661398"/>
    <lineage>
        <taxon>Eukaryota</taxon>
        <taxon>Metazoa</taxon>
        <taxon>Ecdysozoa</taxon>
        <taxon>Arthropoda</taxon>
        <taxon>Hexapoda</taxon>
        <taxon>Insecta</taxon>
        <taxon>Pterygota</taxon>
        <taxon>Neoptera</taxon>
        <taxon>Endopterygota</taxon>
        <taxon>Coleoptera</taxon>
        <taxon>Polyphaga</taxon>
        <taxon>Cucujiformia</taxon>
        <taxon>Tenebrionidae</taxon>
        <taxon>Pimeliinae</taxon>
        <taxon>Asbolus</taxon>
    </lineage>
</organism>
<feature type="compositionally biased region" description="Basic and acidic residues" evidence="9">
    <location>
        <begin position="255"/>
        <end position="264"/>
    </location>
</feature>
<dbReference type="InterPro" id="IPR013087">
    <property type="entry name" value="Znf_C2H2_type"/>
</dbReference>
<feature type="region of interest" description="Disordered" evidence="9">
    <location>
        <begin position="496"/>
        <end position="525"/>
    </location>
</feature>
<comment type="caution">
    <text evidence="11">The sequence shown here is derived from an EMBL/GenBank/DDBJ whole genome shotgun (WGS) entry which is preliminary data.</text>
</comment>
<dbReference type="PANTHER" id="PTHR21502">
    <property type="entry name" value="ZINC FINGER PROTEIN DZIP1"/>
    <property type="match status" value="1"/>
</dbReference>
<gene>
    <name evidence="11" type="ORF">BDFB_011522</name>
</gene>
<dbReference type="OrthoDB" id="515971at2759"/>
<accession>A0A482VJE6</accession>
<keyword evidence="4 8" id="KW-0175">Coiled coil</keyword>
<keyword evidence="6" id="KW-0966">Cell projection</keyword>
<name>A0A482VJE6_ASBVE</name>
<evidence type="ECO:0000256" key="4">
    <source>
        <dbReference type="ARBA" id="ARBA00023054"/>
    </source>
</evidence>
<sequence length="540" mass="62920">MFGENYKWNYDYARLARDSLIDIDRVIQEKDVATIEKFIPCVVQFILDPEQAQILDDNFVKIFRMSQLAIDYLLFCKRYLDKTLVNVKEDFSKLSEENKELNLFVEDLKEHISLLMKEIKEKVSSFRCEHCNKVFSSEEFLNSHIKRRHSTSSNQLIEVETDKLHLEIKELKGRLNSAEKMIQNDQIHHKPVQEKEIEYESKKIDELQQKFEDLRVQVQSELKILQTQHNFQEKYEKLFEKMTLQNSRVQLDRGAGDLGKRRESTTQTDTEISQEPSIHFEVPKLEQKNKENLPDFDNTRKQISEFGEALEIKVTSSLQNIETQMQSFWNKLNEMEVHRKNYDESQMPPTIKPSSSKKIVVDDELFQHFKEEVEKIIIMGRLQDLGVVASPQIEIKNRKMYDTDSENEIVAVGKANESLKQFSLPYSAVIEELKSVTTKLEASDKSVSELNSVKDEEIAKNEDQTKGVLKNYPSVGSLTKKKVLFNLNNEDNLQLLNRDGGSTTSITSSVFDGTPRKKKENKIDKEKDIEDLSDFDFSDM</sequence>
<keyword evidence="7" id="KW-0479">Metal-binding</keyword>
<dbReference type="GO" id="GO:0005814">
    <property type="term" value="C:centriole"/>
    <property type="evidence" value="ECO:0007669"/>
    <property type="project" value="UniProtKB-SubCell"/>
</dbReference>
<dbReference type="GO" id="GO:0036064">
    <property type="term" value="C:ciliary basal body"/>
    <property type="evidence" value="ECO:0007669"/>
    <property type="project" value="TreeGrafter"/>
</dbReference>
<dbReference type="SUPFAM" id="SSF57667">
    <property type="entry name" value="beta-beta-alpha zinc fingers"/>
    <property type="match status" value="1"/>
</dbReference>
<evidence type="ECO:0000256" key="8">
    <source>
        <dbReference type="SAM" id="Coils"/>
    </source>
</evidence>